<dbReference type="EnsemblPlants" id="evm.model.05.365">
    <property type="protein sequence ID" value="cds.evm.model.05.365"/>
    <property type="gene ID" value="evm.TU.05.365"/>
</dbReference>
<feature type="region of interest" description="Disordered" evidence="1">
    <location>
        <begin position="207"/>
        <end position="229"/>
    </location>
</feature>
<reference evidence="2" key="1">
    <citation type="submission" date="2018-11" db="EMBL/GenBank/DDBJ databases">
        <authorList>
            <person name="Grassa J C."/>
        </authorList>
    </citation>
    <scope>NUCLEOTIDE SEQUENCE [LARGE SCALE GENOMIC DNA]</scope>
</reference>
<dbReference type="AlphaFoldDB" id="A0A803PQ57"/>
<reference evidence="2" key="2">
    <citation type="submission" date="2021-03" db="UniProtKB">
        <authorList>
            <consortium name="EnsemblPlants"/>
        </authorList>
    </citation>
    <scope>IDENTIFICATION</scope>
</reference>
<evidence type="ECO:0000313" key="2">
    <source>
        <dbReference type="EnsemblPlants" id="cds.evm.model.05.365"/>
    </source>
</evidence>
<organism evidence="2 3">
    <name type="scientific">Cannabis sativa</name>
    <name type="common">Hemp</name>
    <name type="synonym">Marijuana</name>
    <dbReference type="NCBI Taxonomy" id="3483"/>
    <lineage>
        <taxon>Eukaryota</taxon>
        <taxon>Viridiplantae</taxon>
        <taxon>Streptophyta</taxon>
        <taxon>Embryophyta</taxon>
        <taxon>Tracheophyta</taxon>
        <taxon>Spermatophyta</taxon>
        <taxon>Magnoliopsida</taxon>
        <taxon>eudicotyledons</taxon>
        <taxon>Gunneridae</taxon>
        <taxon>Pentapetalae</taxon>
        <taxon>rosids</taxon>
        <taxon>fabids</taxon>
        <taxon>Rosales</taxon>
        <taxon>Cannabaceae</taxon>
        <taxon>Cannabis</taxon>
    </lineage>
</organism>
<keyword evidence="3" id="KW-1185">Reference proteome</keyword>
<name>A0A803PQ57_CANSA</name>
<dbReference type="Gramene" id="evm.model.05.365">
    <property type="protein sequence ID" value="cds.evm.model.05.365"/>
    <property type="gene ID" value="evm.TU.05.365"/>
</dbReference>
<dbReference type="Proteomes" id="UP000596661">
    <property type="component" value="Chromosome 5"/>
</dbReference>
<proteinExistence type="predicted"/>
<evidence type="ECO:0000256" key="1">
    <source>
        <dbReference type="SAM" id="MobiDB-lite"/>
    </source>
</evidence>
<dbReference type="EMBL" id="UZAU01000417">
    <property type="status" value="NOT_ANNOTATED_CDS"/>
    <property type="molecule type" value="Genomic_DNA"/>
</dbReference>
<protein>
    <submittedName>
        <fullName evidence="2">Uncharacterized protein</fullName>
    </submittedName>
</protein>
<feature type="compositionally biased region" description="Acidic residues" evidence="1">
    <location>
        <begin position="213"/>
        <end position="222"/>
    </location>
</feature>
<evidence type="ECO:0000313" key="3">
    <source>
        <dbReference type="Proteomes" id="UP000596661"/>
    </source>
</evidence>
<accession>A0A803PQ57</accession>
<sequence length="250" mass="29015">MHFRIAYCQLRMFIQKEHFISRSFDGSIPFYEDIPELQSLEPQVVTSYPLKRIGTRRVLPIMECKRKAEILVLLSPFKHADVVTGPDWNKEFMFIPTRSLYANVGAVSIDAPEDRKQELERFGQWRLASKFGLSIRLRKLHVLRNLLLMERNGFVEETSIGSSSSNSRNRRWIRLKLLLGRRRWLVTTSDDHRSFYRSLLGTKRVEGPAGVEDGTDAAEEEPQQCGGDSLKMKTMKSRFCMDDEFSSHLL</sequence>